<proteinExistence type="predicted"/>
<name>A0ABY8VLJ0_9CORY</name>
<feature type="compositionally biased region" description="Basic residues" evidence="1">
    <location>
        <begin position="1"/>
        <end position="13"/>
    </location>
</feature>
<evidence type="ECO:0000313" key="2">
    <source>
        <dbReference type="EMBL" id="WIM68420.1"/>
    </source>
</evidence>
<sequence>MSSTPRKRRRVQKRSTAPDYDRSMDAPGAQVIQGTDEIRTVPLDDSDDQPTNGIDYFLEQRPPHHGE</sequence>
<organism evidence="2 3">
    <name type="scientific">Corynebacterium breve</name>
    <dbReference type="NCBI Taxonomy" id="3049799"/>
    <lineage>
        <taxon>Bacteria</taxon>
        <taxon>Bacillati</taxon>
        <taxon>Actinomycetota</taxon>
        <taxon>Actinomycetes</taxon>
        <taxon>Mycobacteriales</taxon>
        <taxon>Corynebacteriaceae</taxon>
        <taxon>Corynebacterium</taxon>
    </lineage>
</organism>
<evidence type="ECO:0000313" key="3">
    <source>
        <dbReference type="Proteomes" id="UP001225598"/>
    </source>
</evidence>
<dbReference type="RefSeq" id="WP_284825943.1">
    <property type="nucleotide sequence ID" value="NZ_CP126969.1"/>
</dbReference>
<protein>
    <submittedName>
        <fullName evidence="2">Uncharacterized protein</fullName>
    </submittedName>
</protein>
<accession>A0ABY8VLJ0</accession>
<reference evidence="2 3" key="1">
    <citation type="submission" date="2023-05" db="EMBL/GenBank/DDBJ databases">
        <title>Corynebacterium suedekumii sp. nov. and Corynebacterium breve sp. nov. isolated from raw cow's milk.</title>
        <authorList>
            <person name="Baer M.K."/>
            <person name="Mehl L."/>
            <person name="Hellmuth R."/>
            <person name="Marke G."/>
            <person name="Lipski A."/>
        </authorList>
    </citation>
    <scope>NUCLEOTIDE SEQUENCE [LARGE SCALE GENOMIC DNA]</scope>
    <source>
        <strain evidence="2 3">R4</strain>
    </source>
</reference>
<dbReference type="Proteomes" id="UP001225598">
    <property type="component" value="Chromosome"/>
</dbReference>
<evidence type="ECO:0000256" key="1">
    <source>
        <dbReference type="SAM" id="MobiDB-lite"/>
    </source>
</evidence>
<keyword evidence="3" id="KW-1185">Reference proteome</keyword>
<dbReference type="EMBL" id="CP126969">
    <property type="protein sequence ID" value="WIM68420.1"/>
    <property type="molecule type" value="Genomic_DNA"/>
</dbReference>
<gene>
    <name evidence="2" type="ORF">QP027_03210</name>
</gene>
<feature type="region of interest" description="Disordered" evidence="1">
    <location>
        <begin position="1"/>
        <end position="67"/>
    </location>
</feature>